<dbReference type="Gene3D" id="3.30.300.30">
    <property type="match status" value="1"/>
</dbReference>
<dbReference type="GO" id="GO:0006631">
    <property type="term" value="P:fatty acid metabolic process"/>
    <property type="evidence" value="ECO:0007669"/>
    <property type="project" value="TreeGrafter"/>
</dbReference>
<dbReference type="AlphaFoldDB" id="A0A6J7JM39"/>
<evidence type="ECO:0000313" key="2">
    <source>
        <dbReference type="EMBL" id="CAB4944445.1"/>
    </source>
</evidence>
<dbReference type="EMBL" id="CAFBNO010000001">
    <property type="protein sequence ID" value="CAB4944445.1"/>
    <property type="molecule type" value="Genomic_DNA"/>
</dbReference>
<dbReference type="PANTHER" id="PTHR43201:SF32">
    <property type="entry name" value="2-SUCCINYLBENZOATE--COA LIGASE, CHLOROPLASTIC_PEROXISOMAL"/>
    <property type="match status" value="1"/>
</dbReference>
<reference evidence="2" key="1">
    <citation type="submission" date="2020-05" db="EMBL/GenBank/DDBJ databases">
        <authorList>
            <person name="Chiriac C."/>
            <person name="Salcher M."/>
            <person name="Ghai R."/>
            <person name="Kavagutti S V."/>
        </authorList>
    </citation>
    <scope>NUCLEOTIDE SEQUENCE</scope>
</reference>
<dbReference type="GO" id="GO:0031956">
    <property type="term" value="F:medium-chain fatty acid-CoA ligase activity"/>
    <property type="evidence" value="ECO:0007669"/>
    <property type="project" value="TreeGrafter"/>
</dbReference>
<dbReference type="PANTHER" id="PTHR43201">
    <property type="entry name" value="ACYL-COA SYNTHETASE"/>
    <property type="match status" value="1"/>
</dbReference>
<feature type="domain" description="AMP-dependent synthetase/ligase" evidence="1">
    <location>
        <begin position="38"/>
        <end position="208"/>
    </location>
</feature>
<dbReference type="InterPro" id="IPR045851">
    <property type="entry name" value="AMP-bd_C_sf"/>
</dbReference>
<dbReference type="Pfam" id="PF00501">
    <property type="entry name" value="AMP-binding"/>
    <property type="match status" value="1"/>
</dbReference>
<evidence type="ECO:0000259" key="1">
    <source>
        <dbReference type="Pfam" id="PF00501"/>
    </source>
</evidence>
<name>A0A6J7JM39_9ZZZZ</name>
<organism evidence="2">
    <name type="scientific">freshwater metagenome</name>
    <dbReference type="NCBI Taxonomy" id="449393"/>
    <lineage>
        <taxon>unclassified sequences</taxon>
        <taxon>metagenomes</taxon>
        <taxon>ecological metagenomes</taxon>
    </lineage>
</organism>
<proteinExistence type="predicted"/>
<dbReference type="InterPro" id="IPR042099">
    <property type="entry name" value="ANL_N_sf"/>
</dbReference>
<accession>A0A6J7JM39</accession>
<dbReference type="SUPFAM" id="SSF56801">
    <property type="entry name" value="Acetyl-CoA synthetase-like"/>
    <property type="match status" value="1"/>
</dbReference>
<gene>
    <name evidence="2" type="ORF">UFOPK3837_00020</name>
</gene>
<dbReference type="Gene3D" id="3.40.50.12780">
    <property type="entry name" value="N-terminal domain of ligase-like"/>
    <property type="match status" value="1"/>
</dbReference>
<protein>
    <submittedName>
        <fullName evidence="2">Unannotated protein</fullName>
    </submittedName>
</protein>
<dbReference type="InterPro" id="IPR000873">
    <property type="entry name" value="AMP-dep_synth/lig_dom"/>
</dbReference>
<sequence>MAKPLKQIGTADPVAALLALGEALEGRLAIHFCDQEHTDLPETVEDDVALLVESSGSTGVPKMIPLSAKALQASAKASEASLGGPGQWLLCLPITFIAGIQVLVRSLLADTQPVLTNTAMPFTAEGFARSASLMTGERRYTSIVPAQLQRLANAASSDDFVLEQLRNFDAILVGGQAPNMNTVAMLVGLGVKIVITYGSTETAGGCVYNGVALNGVGIGLLEDGRIVISGPTLANGLSEWESNDLGNFNEQGRLVILGRTDRVINSGGVKLSLDWVDQWVAAHPQVKDVVTLALTNPEFGQSFVAYVVYSSDDVRHINPDDAIRQFGIAATTSVWAAITEVPRLGNGKPDFVFLKKNFEEFQEKMRRGDVEES</sequence>